<proteinExistence type="predicted"/>
<dbReference type="AlphaFoldDB" id="A0A2G9YWF6"/>
<dbReference type="Proteomes" id="UP000230273">
    <property type="component" value="Unassembled WGS sequence"/>
</dbReference>
<reference evidence="1 2" key="1">
    <citation type="submission" date="2017-09" db="EMBL/GenBank/DDBJ databases">
        <title>Depth-based differentiation of microbial function through sediment-hosted aquifers and enrichment of novel symbionts in the deep terrestrial subsurface.</title>
        <authorList>
            <person name="Probst A.J."/>
            <person name="Ladd B."/>
            <person name="Jarett J.K."/>
            <person name="Geller-Mcgrath D.E."/>
            <person name="Sieber C.M."/>
            <person name="Emerson J.B."/>
            <person name="Anantharaman K."/>
            <person name="Thomas B.C."/>
            <person name="Malmstrom R."/>
            <person name="Stieglmeier M."/>
            <person name="Klingl A."/>
            <person name="Woyke T."/>
            <person name="Ryan C.M."/>
            <person name="Banfield J.F."/>
        </authorList>
    </citation>
    <scope>NUCLEOTIDE SEQUENCE [LARGE SCALE GENOMIC DNA]</scope>
    <source>
        <strain evidence="1">CG23_combo_of_CG06-09_8_20_14_all_38_19</strain>
    </source>
</reference>
<name>A0A2G9YWF6_9BACT</name>
<protein>
    <submittedName>
        <fullName evidence="1">Uncharacterized protein</fullName>
    </submittedName>
</protein>
<evidence type="ECO:0000313" key="2">
    <source>
        <dbReference type="Proteomes" id="UP000230273"/>
    </source>
</evidence>
<dbReference type="EMBL" id="PCRP01000042">
    <property type="protein sequence ID" value="PIP23575.1"/>
    <property type="molecule type" value="Genomic_DNA"/>
</dbReference>
<accession>A0A2G9YWF6</accession>
<gene>
    <name evidence="1" type="ORF">COX36_02560</name>
</gene>
<evidence type="ECO:0000313" key="1">
    <source>
        <dbReference type="EMBL" id="PIP23575.1"/>
    </source>
</evidence>
<comment type="caution">
    <text evidence="1">The sequence shown here is derived from an EMBL/GenBank/DDBJ whole genome shotgun (WGS) entry which is preliminary data.</text>
</comment>
<organism evidence="1 2">
    <name type="scientific">Candidatus Nealsonbacteria bacterium CG23_combo_of_CG06-09_8_20_14_all_38_19</name>
    <dbReference type="NCBI Taxonomy" id="1974721"/>
    <lineage>
        <taxon>Bacteria</taxon>
        <taxon>Candidatus Nealsoniibacteriota</taxon>
    </lineage>
</organism>
<sequence>MRIQGSSEVEVKVPFTMLFAEKFNPSFVALANKGDPTKRYITTPTWCGDGVLVQRREDDTETKEYSD</sequence>